<evidence type="ECO:0000313" key="2">
    <source>
        <dbReference type="EMBL" id="CAL1390501.1"/>
    </source>
</evidence>
<evidence type="ECO:0008006" key="4">
    <source>
        <dbReference type="Google" id="ProtNLM"/>
    </source>
</evidence>
<evidence type="ECO:0000313" key="3">
    <source>
        <dbReference type="Proteomes" id="UP001497516"/>
    </source>
</evidence>
<gene>
    <name evidence="2" type="ORF">LTRI10_LOCUS31282</name>
</gene>
<dbReference type="Proteomes" id="UP001497516">
    <property type="component" value="Chromosome 5"/>
</dbReference>
<name>A0AAV2EWS1_9ROSI</name>
<keyword evidence="3" id="KW-1185">Reference proteome</keyword>
<accession>A0AAV2EWS1</accession>
<feature type="signal peptide" evidence="1">
    <location>
        <begin position="1"/>
        <end position="22"/>
    </location>
</feature>
<reference evidence="2 3" key="1">
    <citation type="submission" date="2024-04" db="EMBL/GenBank/DDBJ databases">
        <authorList>
            <person name="Fracassetti M."/>
        </authorList>
    </citation>
    <scope>NUCLEOTIDE SEQUENCE [LARGE SCALE GENOMIC DNA]</scope>
</reference>
<keyword evidence="1" id="KW-0732">Signal</keyword>
<organism evidence="2 3">
    <name type="scientific">Linum trigynum</name>
    <dbReference type="NCBI Taxonomy" id="586398"/>
    <lineage>
        <taxon>Eukaryota</taxon>
        <taxon>Viridiplantae</taxon>
        <taxon>Streptophyta</taxon>
        <taxon>Embryophyta</taxon>
        <taxon>Tracheophyta</taxon>
        <taxon>Spermatophyta</taxon>
        <taxon>Magnoliopsida</taxon>
        <taxon>eudicotyledons</taxon>
        <taxon>Gunneridae</taxon>
        <taxon>Pentapetalae</taxon>
        <taxon>rosids</taxon>
        <taxon>fabids</taxon>
        <taxon>Malpighiales</taxon>
        <taxon>Linaceae</taxon>
        <taxon>Linum</taxon>
    </lineage>
</organism>
<dbReference type="EMBL" id="OZ034818">
    <property type="protein sequence ID" value="CAL1390501.1"/>
    <property type="molecule type" value="Genomic_DNA"/>
</dbReference>
<proteinExistence type="predicted"/>
<evidence type="ECO:0000256" key="1">
    <source>
        <dbReference type="SAM" id="SignalP"/>
    </source>
</evidence>
<feature type="chain" id="PRO_5043595392" description="Secreted protein" evidence="1">
    <location>
        <begin position="23"/>
        <end position="69"/>
    </location>
</feature>
<protein>
    <recommendedName>
        <fullName evidence="4">Secreted protein</fullName>
    </recommendedName>
</protein>
<sequence length="69" mass="7448">MFLLSAPIRNLFLMPVFVFAAAENAVTDSDAGGPNPPLSIAAKSRLVLYSALWPTMVLENIKDLDSTQP</sequence>
<dbReference type="AlphaFoldDB" id="A0AAV2EWS1"/>